<dbReference type="Proteomes" id="UP001456513">
    <property type="component" value="Unassembled WGS sequence"/>
</dbReference>
<dbReference type="EMBL" id="JBBPCN010000001">
    <property type="protein sequence ID" value="MEK8069513.1"/>
    <property type="molecule type" value="Genomic_DNA"/>
</dbReference>
<evidence type="ECO:0000256" key="1">
    <source>
        <dbReference type="SAM" id="Phobius"/>
    </source>
</evidence>
<evidence type="ECO:0000313" key="3">
    <source>
        <dbReference type="Proteomes" id="UP001456513"/>
    </source>
</evidence>
<feature type="transmembrane region" description="Helical" evidence="1">
    <location>
        <begin position="117"/>
        <end position="137"/>
    </location>
</feature>
<sequence>MEPLQPMRPVDVQHDERESAPPWKVFCAYAGGPALYLASMWIDGGHEWAVVAGVCMLAIGTALSIAAARRVSRENAGRRIPWIGLPPVRPRKIDLLESVGASMALAGALLAANNLSIPWPISLPIIGFAFIAVPLTTQAWHNHRVRRSTPNL</sequence>
<organism evidence="2 3">
    <name type="scientific">Rhodococcus navarretei</name>
    <dbReference type="NCBI Taxonomy" id="3128981"/>
    <lineage>
        <taxon>Bacteria</taxon>
        <taxon>Bacillati</taxon>
        <taxon>Actinomycetota</taxon>
        <taxon>Actinomycetes</taxon>
        <taxon>Mycobacteriales</taxon>
        <taxon>Nocardiaceae</taxon>
        <taxon>Rhodococcus</taxon>
    </lineage>
</organism>
<keyword evidence="1" id="KW-0812">Transmembrane</keyword>
<protein>
    <recommendedName>
        <fullName evidence="4">DUF2178 domain-containing protein</fullName>
    </recommendedName>
</protein>
<reference evidence="2 3" key="1">
    <citation type="submission" date="2024-03" db="EMBL/GenBank/DDBJ databases">
        <title>Rhodococcus navarretei sp. nov. and Pseudarthrobacter quantumdoti sp. nov., two new species with the ability to biosynthesize Quantum Dots isolated from soil samples at Union Glacier, Antarctica.</title>
        <authorList>
            <person name="Vargas M."/>
        </authorList>
    </citation>
    <scope>NUCLEOTIDE SEQUENCE [LARGE SCALE GENOMIC DNA]</scope>
    <source>
        <strain evidence="2 3">EXRC-4A-4</strain>
    </source>
</reference>
<accession>A0ABU9CTC2</accession>
<dbReference type="RefSeq" id="WP_341439961.1">
    <property type="nucleotide sequence ID" value="NZ_JBBPCN010000001.1"/>
</dbReference>
<evidence type="ECO:0008006" key="4">
    <source>
        <dbReference type="Google" id="ProtNLM"/>
    </source>
</evidence>
<name>A0ABU9CTC2_9NOCA</name>
<evidence type="ECO:0000313" key="2">
    <source>
        <dbReference type="EMBL" id="MEK8069513.1"/>
    </source>
</evidence>
<keyword evidence="1" id="KW-0472">Membrane</keyword>
<proteinExistence type="predicted"/>
<gene>
    <name evidence="2" type="ORF">AABD04_01475</name>
</gene>
<keyword evidence="1" id="KW-1133">Transmembrane helix</keyword>
<feature type="transmembrane region" description="Helical" evidence="1">
    <location>
        <begin position="48"/>
        <end position="72"/>
    </location>
</feature>
<keyword evidence="3" id="KW-1185">Reference proteome</keyword>
<comment type="caution">
    <text evidence="2">The sequence shown here is derived from an EMBL/GenBank/DDBJ whole genome shotgun (WGS) entry which is preliminary data.</text>
</comment>
<feature type="transmembrane region" description="Helical" evidence="1">
    <location>
        <begin position="21"/>
        <end position="42"/>
    </location>
</feature>